<dbReference type="Pfam" id="PF02545">
    <property type="entry name" value="Maf"/>
    <property type="match status" value="1"/>
</dbReference>
<proteinExistence type="inferred from homology"/>
<dbReference type="NCBIfam" id="TIGR00172">
    <property type="entry name" value="maf"/>
    <property type="match status" value="1"/>
</dbReference>
<dbReference type="EMBL" id="NIDE01000004">
    <property type="protein sequence ID" value="OWK43580.1"/>
    <property type="molecule type" value="Genomic_DNA"/>
</dbReference>
<comment type="catalytic activity">
    <reaction evidence="4">
        <text>a 2'-deoxyribonucleoside 5'-triphosphate + H2O = a 2'-deoxyribonucleoside 5'-phosphate + diphosphate + H(+)</text>
        <dbReference type="Rhea" id="RHEA:44644"/>
        <dbReference type="ChEBI" id="CHEBI:15377"/>
        <dbReference type="ChEBI" id="CHEBI:15378"/>
        <dbReference type="ChEBI" id="CHEBI:33019"/>
        <dbReference type="ChEBI" id="CHEBI:61560"/>
        <dbReference type="ChEBI" id="CHEBI:65317"/>
        <dbReference type="EC" id="3.6.1.9"/>
    </reaction>
</comment>
<dbReference type="AlphaFoldDB" id="A0A225DQ49"/>
<dbReference type="EC" id="3.6.1.9" evidence="4"/>
<comment type="catalytic activity">
    <reaction evidence="4">
        <text>a ribonucleoside 5'-triphosphate + H2O = a ribonucleoside 5'-phosphate + diphosphate + H(+)</text>
        <dbReference type="Rhea" id="RHEA:23996"/>
        <dbReference type="ChEBI" id="CHEBI:15377"/>
        <dbReference type="ChEBI" id="CHEBI:15378"/>
        <dbReference type="ChEBI" id="CHEBI:33019"/>
        <dbReference type="ChEBI" id="CHEBI:58043"/>
        <dbReference type="ChEBI" id="CHEBI:61557"/>
        <dbReference type="EC" id="3.6.1.9"/>
    </reaction>
</comment>
<comment type="caution">
    <text evidence="4">Lacks conserved residue(s) required for the propagation of feature annotation.</text>
</comment>
<dbReference type="OrthoDB" id="9807767at2"/>
<dbReference type="HAMAP" id="MF_00528">
    <property type="entry name" value="Maf"/>
    <property type="match status" value="1"/>
</dbReference>
<evidence type="ECO:0000256" key="3">
    <source>
        <dbReference type="ARBA" id="ARBA00023080"/>
    </source>
</evidence>
<accession>A0A225DQ49</accession>
<keyword evidence="4" id="KW-0963">Cytoplasm</keyword>
<dbReference type="PANTHER" id="PTHR43213">
    <property type="entry name" value="BIFUNCTIONAL DTTP/UTP PYROPHOSPHATASE/METHYLTRANSFERASE PROTEIN-RELATED"/>
    <property type="match status" value="1"/>
</dbReference>
<evidence type="ECO:0000313" key="5">
    <source>
        <dbReference type="EMBL" id="OWK43580.1"/>
    </source>
</evidence>
<dbReference type="Proteomes" id="UP000214646">
    <property type="component" value="Unassembled WGS sequence"/>
</dbReference>
<comment type="cofactor">
    <cofactor evidence="1 4">
        <name>a divalent metal cation</name>
        <dbReference type="ChEBI" id="CHEBI:60240"/>
    </cofactor>
</comment>
<dbReference type="InterPro" id="IPR003697">
    <property type="entry name" value="Maf-like"/>
</dbReference>
<comment type="caution">
    <text evidence="5">The sequence shown here is derived from an EMBL/GenBank/DDBJ whole genome shotgun (WGS) entry which is preliminary data.</text>
</comment>
<keyword evidence="6" id="KW-1185">Reference proteome</keyword>
<comment type="function">
    <text evidence="4">Nucleoside triphosphate pyrophosphatase. May have a dual role in cell division arrest and in preventing the incorporation of modified nucleotides into cellular nucleic acids.</text>
</comment>
<dbReference type="PIRSF" id="PIRSF006305">
    <property type="entry name" value="Maf"/>
    <property type="match status" value="1"/>
</dbReference>
<dbReference type="GO" id="GO:0009117">
    <property type="term" value="P:nucleotide metabolic process"/>
    <property type="evidence" value="ECO:0007669"/>
    <property type="project" value="UniProtKB-KW"/>
</dbReference>
<evidence type="ECO:0000256" key="4">
    <source>
        <dbReference type="HAMAP-Rule" id="MF_00528"/>
    </source>
</evidence>
<dbReference type="SUPFAM" id="SSF52972">
    <property type="entry name" value="ITPase-like"/>
    <property type="match status" value="1"/>
</dbReference>
<keyword evidence="3 4" id="KW-0546">Nucleotide metabolism</keyword>
<dbReference type="InterPro" id="IPR029001">
    <property type="entry name" value="ITPase-like_fam"/>
</dbReference>
<dbReference type="CDD" id="cd00555">
    <property type="entry name" value="Maf"/>
    <property type="match status" value="1"/>
</dbReference>
<dbReference type="RefSeq" id="WP_088254398.1">
    <property type="nucleotide sequence ID" value="NZ_NIDE01000004.1"/>
</dbReference>
<name>A0A225DQ49_9BACT</name>
<dbReference type="PANTHER" id="PTHR43213:SF5">
    <property type="entry name" value="BIFUNCTIONAL DTTP_UTP PYROPHOSPHATASE_METHYLTRANSFERASE PROTEIN-RELATED"/>
    <property type="match status" value="1"/>
</dbReference>
<reference evidence="6" key="1">
    <citation type="submission" date="2017-06" db="EMBL/GenBank/DDBJ databases">
        <title>Genome analysis of Fimbriiglobus ruber SP5, the first member of the order Planctomycetales with confirmed chitinolytic capability.</title>
        <authorList>
            <person name="Ravin N.V."/>
            <person name="Rakitin A.L."/>
            <person name="Ivanova A.A."/>
            <person name="Beletsky A.V."/>
            <person name="Kulichevskaya I.S."/>
            <person name="Mardanov A.V."/>
            <person name="Dedysh S.N."/>
        </authorList>
    </citation>
    <scope>NUCLEOTIDE SEQUENCE [LARGE SCALE GENOMIC DNA]</scope>
    <source>
        <strain evidence="6">SP5</strain>
    </source>
</reference>
<sequence>MGQHVPFRLTLASGSLGRRELMKLHGYTFDVLPSNIPEPTEARLGDCRHYVAELAWLKAEAVAPKVPDGVIIAADTVGWLNGKVIGKPDDEADARRILTALSGTVHELWTGVCLWVRPGDWQFTWQEVSRVRMKSLTEAELDSYLRTRKWEGCSGAYAIQVPDDPYLTVETGSVSNVIGLPMESLEKALGWVAKGTIA</sequence>
<evidence type="ECO:0000313" key="6">
    <source>
        <dbReference type="Proteomes" id="UP000214646"/>
    </source>
</evidence>
<comment type="subcellular location">
    <subcellularLocation>
        <location evidence="4">Cytoplasm</location>
    </subcellularLocation>
</comment>
<feature type="active site" description="Proton acceptor" evidence="4">
    <location>
        <position position="75"/>
    </location>
</feature>
<comment type="similarity">
    <text evidence="4">Belongs to the Maf family.</text>
</comment>
<organism evidence="5 6">
    <name type="scientific">Fimbriiglobus ruber</name>
    <dbReference type="NCBI Taxonomy" id="1908690"/>
    <lineage>
        <taxon>Bacteria</taxon>
        <taxon>Pseudomonadati</taxon>
        <taxon>Planctomycetota</taxon>
        <taxon>Planctomycetia</taxon>
        <taxon>Gemmatales</taxon>
        <taxon>Gemmataceae</taxon>
        <taxon>Fimbriiglobus</taxon>
    </lineage>
</organism>
<evidence type="ECO:0000256" key="1">
    <source>
        <dbReference type="ARBA" id="ARBA00001968"/>
    </source>
</evidence>
<protein>
    <recommendedName>
        <fullName evidence="4">Nucleoside triphosphate pyrophosphatase</fullName>
        <ecNumber evidence="4">3.6.1.9</ecNumber>
    </recommendedName>
    <alternativeName>
        <fullName evidence="4">Nucleotide pyrophosphatase</fullName>
        <shortName evidence="4">Nucleotide PPase</shortName>
    </alternativeName>
</protein>
<dbReference type="Gene3D" id="3.90.950.10">
    <property type="match status" value="1"/>
</dbReference>
<keyword evidence="2 4" id="KW-0378">Hydrolase</keyword>
<evidence type="ECO:0000256" key="2">
    <source>
        <dbReference type="ARBA" id="ARBA00022801"/>
    </source>
</evidence>
<dbReference type="GO" id="GO:0005737">
    <property type="term" value="C:cytoplasm"/>
    <property type="evidence" value="ECO:0007669"/>
    <property type="project" value="UniProtKB-SubCell"/>
</dbReference>
<gene>
    <name evidence="5" type="ORF">FRUB_03179</name>
</gene>
<dbReference type="GO" id="GO:0047429">
    <property type="term" value="F:nucleoside triphosphate diphosphatase activity"/>
    <property type="evidence" value="ECO:0007669"/>
    <property type="project" value="UniProtKB-EC"/>
</dbReference>